<evidence type="ECO:0000256" key="3">
    <source>
        <dbReference type="ARBA" id="ARBA00022723"/>
    </source>
</evidence>
<evidence type="ECO:0000256" key="6">
    <source>
        <dbReference type="ARBA" id="ARBA00023014"/>
    </source>
</evidence>
<dbReference type="AlphaFoldDB" id="A0A7C4NV24"/>
<accession>A0A7C4NV24</accession>
<dbReference type="PANTHER" id="PTHR43545">
    <property type="entry name" value="FORMATE DEHYDROGENASE, NITRATE-INDUCIBLE, IRON-SULFUR SUBUNIT"/>
    <property type="match status" value="1"/>
</dbReference>
<keyword evidence="6" id="KW-0411">Iron-sulfur</keyword>
<reference evidence="9" key="1">
    <citation type="journal article" date="2020" name="mSystems">
        <title>Genome- and Community-Level Interaction Insights into Carbon Utilization and Element Cycling Functions of Hydrothermarchaeota in Hydrothermal Sediment.</title>
        <authorList>
            <person name="Zhou Z."/>
            <person name="Liu Y."/>
            <person name="Xu W."/>
            <person name="Pan J."/>
            <person name="Luo Z.H."/>
            <person name="Li M."/>
        </authorList>
    </citation>
    <scope>NUCLEOTIDE SEQUENCE [LARGE SCALE GENOMIC DNA]</scope>
    <source>
        <strain evidence="9">SpSt-6</strain>
    </source>
</reference>
<protein>
    <submittedName>
        <fullName evidence="9">4Fe-4S dicluster domain-containing protein</fullName>
    </submittedName>
</protein>
<dbReference type="GO" id="GO:0051539">
    <property type="term" value="F:4 iron, 4 sulfur cluster binding"/>
    <property type="evidence" value="ECO:0007669"/>
    <property type="project" value="UniProtKB-KW"/>
</dbReference>
<evidence type="ECO:0000313" key="9">
    <source>
        <dbReference type="EMBL" id="HGQ86202.1"/>
    </source>
</evidence>
<evidence type="ECO:0000256" key="1">
    <source>
        <dbReference type="ARBA" id="ARBA00004196"/>
    </source>
</evidence>
<dbReference type="InterPro" id="IPR051555">
    <property type="entry name" value="FDH_Electron_Transfer_Unit"/>
</dbReference>
<dbReference type="Gene3D" id="3.30.70.20">
    <property type="match status" value="2"/>
</dbReference>
<comment type="caution">
    <text evidence="9">The sequence shown here is derived from an EMBL/GenBank/DDBJ whole genome shotgun (WGS) entry which is preliminary data.</text>
</comment>
<dbReference type="InterPro" id="IPR017896">
    <property type="entry name" value="4Fe4S_Fe-S-bd"/>
</dbReference>
<dbReference type="SUPFAM" id="SSF54862">
    <property type="entry name" value="4Fe-4S ferredoxins"/>
    <property type="match status" value="1"/>
</dbReference>
<keyword evidence="7" id="KW-1133">Transmembrane helix</keyword>
<keyword evidence="5" id="KW-0408">Iron</keyword>
<dbReference type="InterPro" id="IPR017900">
    <property type="entry name" value="4Fe4S_Fe_S_CS"/>
</dbReference>
<comment type="subcellular location">
    <subcellularLocation>
        <location evidence="1">Cell envelope</location>
    </subcellularLocation>
</comment>
<dbReference type="GO" id="GO:0046872">
    <property type="term" value="F:metal ion binding"/>
    <property type="evidence" value="ECO:0007669"/>
    <property type="project" value="UniProtKB-KW"/>
</dbReference>
<sequence>MKKIISRREFLKYLGSVLTLETIFMKSEGWSNEEKKEFYGLLVDITKCIGCRRCERACAEANGLPIPDISEEKNKEVFKTLRDTSTIQYTVINKYETEKGTVYVSRRCMHCNQPGCVAACLVKAMRKRETGQVTWDLNCIGCRLCMISCPFSIPKFEYEKAIPKIQKCDLCFDRFNKGLIPACVEACLTGALTFGKRRELIEEAKRRIKSDPDRYIPYIYGEYEVGGTCVLYLSSVPFEQIGFNTQLGYEPYPKYTTGFLYAVPFIFILWPLAMLGFRKAVEGGKKYREEEKKD</sequence>
<dbReference type="PROSITE" id="PS00198">
    <property type="entry name" value="4FE4S_FER_1"/>
    <property type="match status" value="1"/>
</dbReference>
<feature type="domain" description="4Fe-4S ferredoxin-type" evidence="8">
    <location>
        <begin position="131"/>
        <end position="159"/>
    </location>
</feature>
<keyword evidence="2" id="KW-0004">4Fe-4S</keyword>
<feature type="transmembrane region" description="Helical" evidence="7">
    <location>
        <begin position="258"/>
        <end position="277"/>
    </location>
</feature>
<organism evidence="9">
    <name type="scientific">Thermodesulfobacterium geofontis</name>
    <dbReference type="NCBI Taxonomy" id="1295609"/>
    <lineage>
        <taxon>Bacteria</taxon>
        <taxon>Pseudomonadati</taxon>
        <taxon>Thermodesulfobacteriota</taxon>
        <taxon>Thermodesulfobacteria</taxon>
        <taxon>Thermodesulfobacteriales</taxon>
        <taxon>Thermodesulfobacteriaceae</taxon>
        <taxon>Thermodesulfobacterium</taxon>
    </lineage>
</organism>
<evidence type="ECO:0000256" key="7">
    <source>
        <dbReference type="SAM" id="Phobius"/>
    </source>
</evidence>
<evidence type="ECO:0000259" key="8">
    <source>
        <dbReference type="PROSITE" id="PS51379"/>
    </source>
</evidence>
<dbReference type="CDD" id="cd10561">
    <property type="entry name" value="HybA_like"/>
    <property type="match status" value="1"/>
</dbReference>
<feature type="domain" description="4Fe-4S ferredoxin-type" evidence="8">
    <location>
        <begin position="39"/>
        <end position="69"/>
    </location>
</feature>
<dbReference type="EMBL" id="DSZN01000115">
    <property type="protein sequence ID" value="HGQ86202.1"/>
    <property type="molecule type" value="Genomic_DNA"/>
</dbReference>
<dbReference type="Pfam" id="PF13247">
    <property type="entry name" value="Fer4_11"/>
    <property type="match status" value="1"/>
</dbReference>
<evidence type="ECO:0000256" key="2">
    <source>
        <dbReference type="ARBA" id="ARBA00022485"/>
    </source>
</evidence>
<keyword evidence="7" id="KW-0812">Transmembrane</keyword>
<keyword evidence="4" id="KW-0677">Repeat</keyword>
<name>A0A7C4NV24_9BACT</name>
<dbReference type="PROSITE" id="PS51379">
    <property type="entry name" value="4FE4S_FER_2"/>
    <property type="match status" value="2"/>
</dbReference>
<keyword evidence="7" id="KW-0472">Membrane</keyword>
<dbReference type="GO" id="GO:0030313">
    <property type="term" value="C:cell envelope"/>
    <property type="evidence" value="ECO:0007669"/>
    <property type="project" value="UniProtKB-SubCell"/>
</dbReference>
<evidence type="ECO:0000256" key="5">
    <source>
        <dbReference type="ARBA" id="ARBA00023004"/>
    </source>
</evidence>
<gene>
    <name evidence="9" type="ORF">ENT66_07955</name>
</gene>
<evidence type="ECO:0000256" key="4">
    <source>
        <dbReference type="ARBA" id="ARBA00022737"/>
    </source>
</evidence>
<dbReference type="PANTHER" id="PTHR43545:SF4">
    <property type="entry name" value="IRON-SULFUR PROTEIN"/>
    <property type="match status" value="1"/>
</dbReference>
<keyword evidence="3" id="KW-0479">Metal-binding</keyword>
<proteinExistence type="predicted"/>